<organism evidence="1 2">
    <name type="scientific">Barnesiella viscericola DSM 18177</name>
    <dbReference type="NCBI Taxonomy" id="880074"/>
    <lineage>
        <taxon>Bacteria</taxon>
        <taxon>Pseudomonadati</taxon>
        <taxon>Bacteroidota</taxon>
        <taxon>Bacteroidia</taxon>
        <taxon>Bacteroidales</taxon>
        <taxon>Barnesiellaceae</taxon>
        <taxon>Barnesiella</taxon>
    </lineage>
</organism>
<name>W0EXH8_9BACT</name>
<gene>
    <name evidence="1" type="ORF">BARVI_09680</name>
</gene>
<dbReference type="Proteomes" id="UP000018901">
    <property type="component" value="Chromosome"/>
</dbReference>
<dbReference type="HOGENOM" id="CLU_3363494_0_0_10"/>
<evidence type="ECO:0000313" key="2">
    <source>
        <dbReference type="Proteomes" id="UP000018901"/>
    </source>
</evidence>
<proteinExistence type="predicted"/>
<protein>
    <submittedName>
        <fullName evidence="1">Uncharacterized protein</fullName>
    </submittedName>
</protein>
<reference evidence="1 2" key="1">
    <citation type="submission" date="2013-12" db="EMBL/GenBank/DDBJ databases">
        <authorList>
            <consortium name="DOE Joint Genome Institute"/>
            <person name="Eisen J."/>
            <person name="Huntemann M."/>
            <person name="Han J."/>
            <person name="Chen A."/>
            <person name="Kyrpides N."/>
            <person name="Mavromatis K."/>
            <person name="Markowitz V."/>
            <person name="Palaniappan K."/>
            <person name="Ivanova N."/>
            <person name="Schaumberg A."/>
            <person name="Pati A."/>
            <person name="Liolios K."/>
            <person name="Nordberg H.P."/>
            <person name="Cantor M.N."/>
            <person name="Hua S.X."/>
            <person name="Woyke T."/>
        </authorList>
    </citation>
    <scope>NUCLEOTIDE SEQUENCE [LARGE SCALE GENOMIC DNA]</scope>
    <source>
        <strain evidence="2">DSM 18177</strain>
    </source>
</reference>
<sequence length="35" mass="4144">MEGKQPRKQLAEKNVVSIRTIERDLEGMRYVQKVL</sequence>
<dbReference type="EMBL" id="CP007034">
    <property type="protein sequence ID" value="AHF13904.1"/>
    <property type="molecule type" value="Genomic_DNA"/>
</dbReference>
<keyword evidence="2" id="KW-1185">Reference proteome</keyword>
<evidence type="ECO:0000313" key="1">
    <source>
        <dbReference type="EMBL" id="AHF13904.1"/>
    </source>
</evidence>
<dbReference type="KEGG" id="bvs:BARVI_09680"/>
<dbReference type="AlphaFoldDB" id="W0EXH8"/>
<accession>W0EXH8</accession>